<comment type="caution">
    <text evidence="1">The sequence shown here is derived from an EMBL/GenBank/DDBJ whole genome shotgun (WGS) entry which is preliminary data.</text>
</comment>
<reference evidence="1 2" key="1">
    <citation type="submission" date="2016-02" db="EMBL/GenBank/DDBJ databases">
        <title>Genome analysis of coral dinoflagellate symbionts highlights evolutionary adaptations to a symbiotic lifestyle.</title>
        <authorList>
            <person name="Aranda M."/>
            <person name="Li Y."/>
            <person name="Liew Y.J."/>
            <person name="Baumgarten S."/>
            <person name="Simakov O."/>
            <person name="Wilson M."/>
            <person name="Piel J."/>
            <person name="Ashoor H."/>
            <person name="Bougouffa S."/>
            <person name="Bajic V.B."/>
            <person name="Ryu T."/>
            <person name="Ravasi T."/>
            <person name="Bayer T."/>
            <person name="Micklem G."/>
            <person name="Kim H."/>
            <person name="Bhak J."/>
            <person name="Lajeunesse T.C."/>
            <person name="Voolstra C.R."/>
        </authorList>
    </citation>
    <scope>NUCLEOTIDE SEQUENCE [LARGE SCALE GENOMIC DNA]</scope>
    <source>
        <strain evidence="1 2">CCMP2467</strain>
    </source>
</reference>
<dbReference type="AlphaFoldDB" id="A0A1Q9CK38"/>
<sequence>MTMQFVTNLFIFLYQIEAGSRWAQEDKKFDAVNCPPPSGHQCGEVAYIRNQQSLQDAAQDNMRHQAKVKMIAQRGGTSPPWGPTGDHGGSRNGTALNRQRGIAGCVGKIPNYQHHRASLSYQNADEMTYQNAHFDQEPLPHMIPSFQFYQKAYLDN</sequence>
<evidence type="ECO:0000313" key="1">
    <source>
        <dbReference type="EMBL" id="OLP83227.1"/>
    </source>
</evidence>
<protein>
    <submittedName>
        <fullName evidence="1">Uncharacterized protein</fullName>
    </submittedName>
</protein>
<keyword evidence="2" id="KW-1185">Reference proteome</keyword>
<dbReference type="EMBL" id="LSRX01001130">
    <property type="protein sequence ID" value="OLP83227.1"/>
    <property type="molecule type" value="Genomic_DNA"/>
</dbReference>
<dbReference type="Proteomes" id="UP000186817">
    <property type="component" value="Unassembled WGS sequence"/>
</dbReference>
<name>A0A1Q9CK38_SYMMI</name>
<dbReference type="OrthoDB" id="10268752at2759"/>
<evidence type="ECO:0000313" key="2">
    <source>
        <dbReference type="Proteomes" id="UP000186817"/>
    </source>
</evidence>
<proteinExistence type="predicted"/>
<accession>A0A1Q9CK38</accession>
<gene>
    <name evidence="1" type="ORF">AK812_SmicGene36021</name>
</gene>
<organism evidence="1 2">
    <name type="scientific">Symbiodinium microadriaticum</name>
    <name type="common">Dinoflagellate</name>
    <name type="synonym">Zooxanthella microadriatica</name>
    <dbReference type="NCBI Taxonomy" id="2951"/>
    <lineage>
        <taxon>Eukaryota</taxon>
        <taxon>Sar</taxon>
        <taxon>Alveolata</taxon>
        <taxon>Dinophyceae</taxon>
        <taxon>Suessiales</taxon>
        <taxon>Symbiodiniaceae</taxon>
        <taxon>Symbiodinium</taxon>
    </lineage>
</organism>